<name>A0AA38Y645_9EURO</name>
<keyword evidence="2" id="KW-1185">Reference proteome</keyword>
<dbReference type="Proteomes" id="UP001172681">
    <property type="component" value="Unassembled WGS sequence"/>
</dbReference>
<evidence type="ECO:0000313" key="2">
    <source>
        <dbReference type="Proteomes" id="UP001172681"/>
    </source>
</evidence>
<proteinExistence type="predicted"/>
<protein>
    <submittedName>
        <fullName evidence="1">Uncharacterized protein</fullName>
    </submittedName>
</protein>
<sequence>MGNIGKSSSGCSLCRKRKIKASSSFLAPPFTDMISVTRGGPDADVLQVRSNRASSDTTLVDSGQASSSTSSRTYDNREVLYARREWKDGHIKAEETTSGLYLQTSRSTRTISPPPRYDIQHQSLCFFLNLFCFQAGRLYSFPVLDFLPDLIQKSDPESGIYQAATAVSRLALADRYSGHDIRLQTGGDYGRALSLTNATIRKTAGDIRDETVLAVWLLGLYEHISVLLSHGKRRDDVKDAEEEWQSHLSHVRGAMHLLHLRGMSQFTNPRSEKIFRIFKAAIQMRLFILTPVRYKDFDELEIDIFKEENEFVPSETANKSTAYFHRVARLMEKIRAFLSQQNANRPNQTATGEELLHYGESLDEVMTGWSKDEPGWDIMRVRSRTASTMWSLYPSHAQFYFYSPWVYLYWIRFLSARVKLYEGLIEVQTILTARKMHAEKVNLKISKYQHIIQTTASELIGLTAYALGDVTHLGTLNSSVSGLDTRSGFQEVNAVAAMQLVIPLKMLQRSDYPTAAQKGRVDLALVHIGDGFRRQPRTMV</sequence>
<dbReference type="PANTHER" id="PTHR38791">
    <property type="entry name" value="ZN(II)2CYS6 TRANSCRIPTION FACTOR (EUROFUNG)-RELATED-RELATED"/>
    <property type="match status" value="1"/>
</dbReference>
<evidence type="ECO:0000313" key="1">
    <source>
        <dbReference type="EMBL" id="KAJ9636576.1"/>
    </source>
</evidence>
<organism evidence="1 2">
    <name type="scientific">Knufia peltigerae</name>
    <dbReference type="NCBI Taxonomy" id="1002370"/>
    <lineage>
        <taxon>Eukaryota</taxon>
        <taxon>Fungi</taxon>
        <taxon>Dikarya</taxon>
        <taxon>Ascomycota</taxon>
        <taxon>Pezizomycotina</taxon>
        <taxon>Eurotiomycetes</taxon>
        <taxon>Chaetothyriomycetidae</taxon>
        <taxon>Chaetothyriales</taxon>
        <taxon>Trichomeriaceae</taxon>
        <taxon>Knufia</taxon>
    </lineage>
</organism>
<reference evidence="1" key="1">
    <citation type="submission" date="2022-10" db="EMBL/GenBank/DDBJ databases">
        <title>Culturing micro-colonial fungi from biological soil crusts in the Mojave desert and describing Neophaeococcomyces mojavensis, and introducing the new genera and species Taxawa tesnikishii.</title>
        <authorList>
            <person name="Kurbessoian T."/>
            <person name="Stajich J.E."/>
        </authorList>
    </citation>
    <scope>NUCLEOTIDE SEQUENCE</scope>
    <source>
        <strain evidence="1">TK_35</strain>
    </source>
</reference>
<dbReference type="AlphaFoldDB" id="A0AA38Y645"/>
<dbReference type="EMBL" id="JAPDRN010000028">
    <property type="protein sequence ID" value="KAJ9636576.1"/>
    <property type="molecule type" value="Genomic_DNA"/>
</dbReference>
<gene>
    <name evidence="1" type="ORF">H2204_005176</name>
</gene>
<accession>A0AA38Y645</accession>
<comment type="caution">
    <text evidence="1">The sequence shown here is derived from an EMBL/GenBank/DDBJ whole genome shotgun (WGS) entry which is preliminary data.</text>
</comment>
<dbReference type="InterPro" id="IPR053175">
    <property type="entry name" value="DHMBA_Reg_Transcription_Factor"/>
</dbReference>